<dbReference type="Gene3D" id="3.40.710.10">
    <property type="entry name" value="DD-peptidase/beta-lactamase superfamily"/>
    <property type="match status" value="1"/>
</dbReference>
<dbReference type="SUPFAM" id="SSF56601">
    <property type="entry name" value="beta-lactamase/transpeptidase-like"/>
    <property type="match status" value="1"/>
</dbReference>
<comment type="catalytic activity">
    <reaction evidence="4">
        <text>L-glutamine + H2O = L-glutamate + NH4(+)</text>
        <dbReference type="Rhea" id="RHEA:15889"/>
        <dbReference type="ChEBI" id="CHEBI:15377"/>
        <dbReference type="ChEBI" id="CHEBI:28938"/>
        <dbReference type="ChEBI" id="CHEBI:29985"/>
        <dbReference type="ChEBI" id="CHEBI:58359"/>
        <dbReference type="EC" id="3.5.1.2"/>
    </reaction>
</comment>
<protein>
    <recommendedName>
        <fullName evidence="2">glutaminase</fullName>
        <ecNumber evidence="2">3.5.1.2</ecNumber>
    </recommendedName>
</protein>
<feature type="non-terminal residue" evidence="5">
    <location>
        <position position="1"/>
    </location>
</feature>
<evidence type="ECO:0000313" key="6">
    <source>
        <dbReference type="Proteomes" id="UP001189429"/>
    </source>
</evidence>
<gene>
    <name evidence="5" type="ORF">PCOR1329_LOCUS40400</name>
</gene>
<comment type="caution">
    <text evidence="5">The sequence shown here is derived from an EMBL/GenBank/DDBJ whole genome shotgun (WGS) entry which is preliminary data.</text>
</comment>
<dbReference type="Proteomes" id="UP001189429">
    <property type="component" value="Unassembled WGS sequence"/>
</dbReference>
<dbReference type="EMBL" id="CAUYUJ010014871">
    <property type="protein sequence ID" value="CAK0847086.1"/>
    <property type="molecule type" value="Genomic_DNA"/>
</dbReference>
<sequence>VPIGNVMRTWVSAFGLDRRIPFSTGIRPTGGSRGGHGRVVGWSRAGRVEGRGWVAGGSQSGRGWVAGVTEEADFRWAEVLRQAASAPGGAVYVQQDVVGLSDADAAAPLVAAFAPLGPEGEGFILAGLSACARTSPSEVVLAGLGRCISVCSHDEASPDERARGRPLLLQSSFKPLVYAMVLESGLGGELERAVGDEGDRGFADPGSTSDGRAFNPLINSGALVALELLSRRYSVEEVGAWCCGRTDGGADPSQPRLFDPRAVAATIADSARNRRLCAGLAAAGLMPAEEAATERAVVYYAHMDCLLLTVGQLAAVARAFARTAEGPGGDEAAASGAARCSLECSLGTVRRVREVMLRCGMYEASSAWRSSGGPPAKSGVSGVVWGSVEGATALLQAAARELRAGGRGQAGAG</sequence>
<dbReference type="InterPro" id="IPR015868">
    <property type="entry name" value="Glutaminase"/>
</dbReference>
<evidence type="ECO:0000313" key="5">
    <source>
        <dbReference type="EMBL" id="CAK0847086.1"/>
    </source>
</evidence>
<reference evidence="5" key="1">
    <citation type="submission" date="2023-10" db="EMBL/GenBank/DDBJ databases">
        <authorList>
            <person name="Chen Y."/>
            <person name="Shah S."/>
            <person name="Dougan E. K."/>
            <person name="Thang M."/>
            <person name="Chan C."/>
        </authorList>
    </citation>
    <scope>NUCLEOTIDE SEQUENCE [LARGE SCALE GENOMIC DNA]</scope>
</reference>
<accession>A0ABN9TM38</accession>
<organism evidence="5 6">
    <name type="scientific">Prorocentrum cordatum</name>
    <dbReference type="NCBI Taxonomy" id="2364126"/>
    <lineage>
        <taxon>Eukaryota</taxon>
        <taxon>Sar</taxon>
        <taxon>Alveolata</taxon>
        <taxon>Dinophyceae</taxon>
        <taxon>Prorocentrales</taxon>
        <taxon>Prorocentraceae</taxon>
        <taxon>Prorocentrum</taxon>
    </lineage>
</organism>
<evidence type="ECO:0000256" key="4">
    <source>
        <dbReference type="ARBA" id="ARBA00049534"/>
    </source>
</evidence>
<keyword evidence="3" id="KW-0378">Hydrolase</keyword>
<dbReference type="InterPro" id="IPR012338">
    <property type="entry name" value="Beta-lactam/transpept-like"/>
</dbReference>
<evidence type="ECO:0000256" key="2">
    <source>
        <dbReference type="ARBA" id="ARBA00012918"/>
    </source>
</evidence>
<keyword evidence="6" id="KW-1185">Reference proteome</keyword>
<dbReference type="Pfam" id="PF04960">
    <property type="entry name" value="Glutaminase"/>
    <property type="match status" value="1"/>
</dbReference>
<proteinExistence type="inferred from homology"/>
<name>A0ABN9TM38_9DINO</name>
<evidence type="ECO:0000256" key="1">
    <source>
        <dbReference type="ARBA" id="ARBA00011076"/>
    </source>
</evidence>
<evidence type="ECO:0000256" key="3">
    <source>
        <dbReference type="ARBA" id="ARBA00022801"/>
    </source>
</evidence>
<comment type="similarity">
    <text evidence="1">Belongs to the glutaminase family.</text>
</comment>
<dbReference type="EC" id="3.5.1.2" evidence="2"/>